<reference evidence="7" key="1">
    <citation type="submission" date="2014-11" db="EMBL/GenBank/DDBJ databases">
        <authorList>
            <person name="Wibberg D."/>
        </authorList>
    </citation>
    <scope>NUCLEOTIDE SEQUENCE [LARGE SCALE GENOMIC DNA]</scope>
    <source>
        <strain evidence="7">L3</strain>
    </source>
</reference>
<dbReference type="OrthoDB" id="9801052at2"/>
<dbReference type="FunFam" id="3.40.640.10:FF:000004">
    <property type="entry name" value="Acetylornithine aminotransferase"/>
    <property type="match status" value="1"/>
</dbReference>
<name>A0A0C7P476_DEFTU</name>
<dbReference type="GO" id="GO:0003992">
    <property type="term" value="F:N2-acetyl-L-ornithine:2-oxoglutarate 5-aminotransferase activity"/>
    <property type="evidence" value="ECO:0007669"/>
    <property type="project" value="UniProtKB-EC"/>
</dbReference>
<dbReference type="RefSeq" id="WP_045088457.1">
    <property type="nucleotide sequence ID" value="NZ_LN824141.1"/>
</dbReference>
<dbReference type="InterPro" id="IPR015421">
    <property type="entry name" value="PyrdxlP-dep_Trfase_major"/>
</dbReference>
<dbReference type="CDD" id="cd00610">
    <property type="entry name" value="OAT_like"/>
    <property type="match status" value="1"/>
</dbReference>
<dbReference type="EC" id="2.6.1.11" evidence="6"/>
<keyword evidence="7" id="KW-1185">Reference proteome</keyword>
<dbReference type="AlphaFoldDB" id="A0A0C7P476"/>
<dbReference type="Gene3D" id="3.90.1150.10">
    <property type="entry name" value="Aspartate Aminotransferase, domain 1"/>
    <property type="match status" value="1"/>
</dbReference>
<evidence type="ECO:0000256" key="3">
    <source>
        <dbReference type="ARBA" id="ARBA00022679"/>
    </source>
</evidence>
<organism evidence="6 7">
    <name type="scientific">Defluviitoga tunisiensis</name>
    <dbReference type="NCBI Taxonomy" id="1006576"/>
    <lineage>
        <taxon>Bacteria</taxon>
        <taxon>Thermotogati</taxon>
        <taxon>Thermotogota</taxon>
        <taxon>Thermotogae</taxon>
        <taxon>Petrotogales</taxon>
        <taxon>Petrotogaceae</taxon>
        <taxon>Defluviitoga</taxon>
    </lineage>
</organism>
<comment type="similarity">
    <text evidence="5">Belongs to the class-III pyridoxal-phosphate-dependent aminotransferase family.</text>
</comment>
<dbReference type="InterPro" id="IPR050103">
    <property type="entry name" value="Class-III_PLP-dep_AT"/>
</dbReference>
<dbReference type="HOGENOM" id="CLU_016922_10_1_0"/>
<dbReference type="PANTHER" id="PTHR11986">
    <property type="entry name" value="AMINOTRANSFERASE CLASS III"/>
    <property type="match status" value="1"/>
</dbReference>
<dbReference type="SUPFAM" id="SSF53383">
    <property type="entry name" value="PLP-dependent transferases"/>
    <property type="match status" value="1"/>
</dbReference>
<dbReference type="InterPro" id="IPR015424">
    <property type="entry name" value="PyrdxlP-dep_Trfase"/>
</dbReference>
<dbReference type="GO" id="GO:0030170">
    <property type="term" value="F:pyridoxal phosphate binding"/>
    <property type="evidence" value="ECO:0007669"/>
    <property type="project" value="InterPro"/>
</dbReference>
<accession>A0A0C7P476</accession>
<evidence type="ECO:0000313" key="6">
    <source>
        <dbReference type="EMBL" id="CEP79135.1"/>
    </source>
</evidence>
<dbReference type="Pfam" id="PF00202">
    <property type="entry name" value="Aminotran_3"/>
    <property type="match status" value="1"/>
</dbReference>
<evidence type="ECO:0000313" key="7">
    <source>
        <dbReference type="Proteomes" id="UP000032809"/>
    </source>
</evidence>
<dbReference type="InterPro" id="IPR005814">
    <property type="entry name" value="Aminotrans_3"/>
</dbReference>
<evidence type="ECO:0000256" key="4">
    <source>
        <dbReference type="ARBA" id="ARBA00022898"/>
    </source>
</evidence>
<evidence type="ECO:0000256" key="2">
    <source>
        <dbReference type="ARBA" id="ARBA00022576"/>
    </source>
</evidence>
<keyword evidence="2 6" id="KW-0032">Aminotransferase</keyword>
<evidence type="ECO:0000256" key="1">
    <source>
        <dbReference type="ARBA" id="ARBA00001933"/>
    </source>
</evidence>
<dbReference type="Gene3D" id="3.40.640.10">
    <property type="entry name" value="Type I PLP-dependent aspartate aminotransferase-like (Major domain)"/>
    <property type="match status" value="1"/>
</dbReference>
<dbReference type="PIRSF" id="PIRSF000521">
    <property type="entry name" value="Transaminase_4ab_Lys_Orn"/>
    <property type="match status" value="1"/>
</dbReference>
<dbReference type="PATRIC" id="fig|1006576.9.peg.1845"/>
<dbReference type="InterPro" id="IPR049704">
    <property type="entry name" value="Aminotrans_3_PPA_site"/>
</dbReference>
<dbReference type="KEGG" id="dtn:DTL3_1853"/>
<dbReference type="GO" id="GO:0042802">
    <property type="term" value="F:identical protein binding"/>
    <property type="evidence" value="ECO:0007669"/>
    <property type="project" value="TreeGrafter"/>
</dbReference>
<gene>
    <name evidence="6" type="primary">argD3</name>
    <name evidence="6" type="ORF">DTL3_1853</name>
</gene>
<dbReference type="Proteomes" id="UP000032809">
    <property type="component" value="Chromosome I"/>
</dbReference>
<keyword evidence="3 6" id="KW-0808">Transferase</keyword>
<proteinExistence type="inferred from homology"/>
<dbReference type="STRING" id="1006576.DTL3_1853"/>
<dbReference type="PANTHER" id="PTHR11986:SF79">
    <property type="entry name" value="ACETYLORNITHINE AMINOTRANSFERASE, MITOCHONDRIAL"/>
    <property type="match status" value="1"/>
</dbReference>
<evidence type="ECO:0000256" key="5">
    <source>
        <dbReference type="RuleBase" id="RU003560"/>
    </source>
</evidence>
<sequence>MTFLKMYDTFPIEIERAKGVYIFDKKGQKYLDTFAGIGVMSLGHSNPGLLETIKSKLERYMHVSNFFLDEDTLIVSQQLVKFTEKNGSVYFTNSGTEATEAALKAIKKRATPKRNKIIYFENAFHGRTLGSLSINGFKNLREPFEPLIPNTVELKFNDIDDLSNFFDSFGEETLAVFVEPILGSGGVIPIKLEFARAIERYKERYNFILVCDEIQSGLGRTGKIFAYQHYSLSPDIITVAKSLGGGLPLGATIFLENISQAFEKGEHGSTFSPNPVATAGARYILEKLPSLLEDVAKKGEYIIKGLKNKKISRIKEIRGKGLMLGIELKESMPNIINEALDLGLLLNVVKGKVIRLLPALNIEYEEIDEMIDKLEVLLK</sequence>
<keyword evidence="4 5" id="KW-0663">Pyridoxal phosphate</keyword>
<comment type="cofactor">
    <cofactor evidence="1">
        <name>pyridoxal 5'-phosphate</name>
        <dbReference type="ChEBI" id="CHEBI:597326"/>
    </cofactor>
</comment>
<dbReference type="PROSITE" id="PS00600">
    <property type="entry name" value="AA_TRANSFER_CLASS_3"/>
    <property type="match status" value="1"/>
</dbReference>
<dbReference type="EMBL" id="LN824141">
    <property type="protein sequence ID" value="CEP79135.1"/>
    <property type="molecule type" value="Genomic_DNA"/>
</dbReference>
<protein>
    <submittedName>
        <fullName evidence="6">Acetylornithine aminotransferase</fullName>
        <ecNumber evidence="6">2.6.1.11</ecNumber>
    </submittedName>
</protein>
<dbReference type="InterPro" id="IPR015422">
    <property type="entry name" value="PyrdxlP-dep_Trfase_small"/>
</dbReference>